<evidence type="ECO:0000259" key="1">
    <source>
        <dbReference type="PROSITE" id="PS50104"/>
    </source>
</evidence>
<dbReference type="Gene3D" id="3.40.50.10140">
    <property type="entry name" value="Toll/interleukin-1 receptor homology (TIR) domain"/>
    <property type="match status" value="1"/>
</dbReference>
<protein>
    <recommendedName>
        <fullName evidence="1">TIR domain-containing protein</fullName>
    </recommendedName>
</protein>
<dbReference type="SUPFAM" id="SSF52540">
    <property type="entry name" value="P-loop containing nucleoside triphosphate hydrolases"/>
    <property type="match status" value="1"/>
</dbReference>
<sequence length="808" mass="88977">MLAELGAGPARTVTTASDVPTGQVPLVLLVLTQHYFADSECGQFWPAADDLAARGRIRLVPLLVERLPLPPPLRDYQYLDLTRTTPTSAVDLLRHHLRSFLVTEPAEERPVRPPRIPPRAAVVVGPDDAHLAAPLAGALHTLPESLLAATSVWRVYRPTAGESWAAPMTVSLITLLQRPSAEPEREIHPEDADLVVVCVSRNLINHGYLESPEFARIRARQSAGRTVVIPILLAPVPWESLPPGHVPALPRGKPLSRWENRDDGIRSIVDGVRLVCQQLSEQRRAGWSRPVLGDVTREFAPPISEDERTWEPPPVEVGRYALEEVFKRSGTPTLTFVEPPDFARFVSALRAPGRGIVLEGPSGIGKTTLLVRAIERLDPRLSPTVLSGRRRADLPRIARLPDGHQGTIAVDDVHRLPHALRTELVDYLKVLADEESDSKLILIGIPGTGDSLVQLGHDVATRIDVFRLPAVSDATIDEMIRKGEQALNIAFADRSQIVLAAAGSLLTAQMLCWELAAGYRIERTRADRTPIATDIGLALTEVLKACERKYGPALRRFAALDGADATGCVALLAALRDAGRTGADGIVRVEQADRELWPGFATLAEKCPDGLGDVDAEAATHLHYDPSPGHLVVEDPQLLFYLRRLSVDRLYELVGKRRPRVRDQVFVSYSHRDQAWLERLDRHLRPLVRDRTIDLWSDRRVVAGDDWRAEIATALDRAQVAIVLVSTDFLISEFISEIELPQLLQAAAAGGCRIIPIVVNPCLFDHQPDLARFHAANSVKRPLTALSAHEQDEIFLNVALALKAELSR</sequence>
<name>A0ABP6T9C7_9ACTN</name>
<evidence type="ECO:0000313" key="3">
    <source>
        <dbReference type="Proteomes" id="UP001501676"/>
    </source>
</evidence>
<keyword evidence="3" id="KW-1185">Reference proteome</keyword>
<dbReference type="InterPro" id="IPR000157">
    <property type="entry name" value="TIR_dom"/>
</dbReference>
<feature type="domain" description="TIR" evidence="1">
    <location>
        <begin position="661"/>
        <end position="802"/>
    </location>
</feature>
<proteinExistence type="predicted"/>
<comment type="caution">
    <text evidence="2">The sequence shown here is derived from an EMBL/GenBank/DDBJ whole genome shotgun (WGS) entry which is preliminary data.</text>
</comment>
<evidence type="ECO:0000313" key="2">
    <source>
        <dbReference type="EMBL" id="GAA3396526.1"/>
    </source>
</evidence>
<accession>A0ABP6T9C7</accession>
<dbReference type="Proteomes" id="UP001501676">
    <property type="component" value="Unassembled WGS sequence"/>
</dbReference>
<organism evidence="2 3">
    <name type="scientific">Cryptosporangium minutisporangium</name>
    <dbReference type="NCBI Taxonomy" id="113569"/>
    <lineage>
        <taxon>Bacteria</taxon>
        <taxon>Bacillati</taxon>
        <taxon>Actinomycetota</taxon>
        <taxon>Actinomycetes</taxon>
        <taxon>Cryptosporangiales</taxon>
        <taxon>Cryptosporangiaceae</taxon>
        <taxon>Cryptosporangium</taxon>
    </lineage>
</organism>
<dbReference type="PROSITE" id="PS50104">
    <property type="entry name" value="TIR"/>
    <property type="match status" value="1"/>
</dbReference>
<dbReference type="SMART" id="SM00255">
    <property type="entry name" value="TIR"/>
    <property type="match status" value="1"/>
</dbReference>
<dbReference type="InterPro" id="IPR027417">
    <property type="entry name" value="P-loop_NTPase"/>
</dbReference>
<dbReference type="SUPFAM" id="SSF52200">
    <property type="entry name" value="Toll/Interleukin receptor TIR domain"/>
    <property type="match status" value="2"/>
</dbReference>
<dbReference type="EMBL" id="BAAAYN010000057">
    <property type="protein sequence ID" value="GAA3396526.1"/>
    <property type="molecule type" value="Genomic_DNA"/>
</dbReference>
<dbReference type="InterPro" id="IPR035897">
    <property type="entry name" value="Toll_tir_struct_dom_sf"/>
</dbReference>
<gene>
    <name evidence="2" type="ORF">GCM10020369_73550</name>
</gene>
<reference evidence="3" key="1">
    <citation type="journal article" date="2019" name="Int. J. Syst. Evol. Microbiol.">
        <title>The Global Catalogue of Microorganisms (GCM) 10K type strain sequencing project: providing services to taxonomists for standard genome sequencing and annotation.</title>
        <authorList>
            <consortium name="The Broad Institute Genomics Platform"/>
            <consortium name="The Broad Institute Genome Sequencing Center for Infectious Disease"/>
            <person name="Wu L."/>
            <person name="Ma J."/>
        </authorList>
    </citation>
    <scope>NUCLEOTIDE SEQUENCE [LARGE SCALE GENOMIC DNA]</scope>
    <source>
        <strain evidence="3">JCM 9458</strain>
    </source>
</reference>
<dbReference type="Pfam" id="PF13676">
    <property type="entry name" value="TIR_2"/>
    <property type="match status" value="2"/>
</dbReference>